<protein>
    <recommendedName>
        <fullName evidence="1">non-specific serine/threonine protein kinase</fullName>
        <ecNumber evidence="1">2.7.11.1</ecNumber>
    </recommendedName>
</protein>
<dbReference type="FunFam" id="1.10.510.10:FF:000409">
    <property type="entry name" value="CMGC/SRPK protein kinase"/>
    <property type="match status" value="1"/>
</dbReference>
<dbReference type="AlphaFoldDB" id="A0A4P9XKY4"/>
<dbReference type="OrthoDB" id="2649at2759"/>
<dbReference type="EC" id="2.7.11.1" evidence="1"/>
<evidence type="ECO:0000256" key="9">
    <source>
        <dbReference type="PROSITE-ProRule" id="PRU10141"/>
    </source>
</evidence>
<evidence type="ECO:0000256" key="5">
    <source>
        <dbReference type="ARBA" id="ARBA00022777"/>
    </source>
</evidence>
<dbReference type="InterPro" id="IPR008271">
    <property type="entry name" value="Ser/Thr_kinase_AS"/>
</dbReference>
<dbReference type="GO" id="GO:0005524">
    <property type="term" value="F:ATP binding"/>
    <property type="evidence" value="ECO:0007669"/>
    <property type="project" value="UniProtKB-UniRule"/>
</dbReference>
<evidence type="ECO:0000259" key="11">
    <source>
        <dbReference type="PROSITE" id="PS50011"/>
    </source>
</evidence>
<dbReference type="PROSITE" id="PS50011">
    <property type="entry name" value="PROTEIN_KINASE_DOM"/>
    <property type="match status" value="1"/>
</dbReference>
<dbReference type="GO" id="GO:0050684">
    <property type="term" value="P:regulation of mRNA processing"/>
    <property type="evidence" value="ECO:0007669"/>
    <property type="project" value="TreeGrafter"/>
</dbReference>
<comment type="catalytic activity">
    <reaction evidence="8">
        <text>L-seryl-[protein] + ATP = O-phospho-L-seryl-[protein] + ADP + H(+)</text>
        <dbReference type="Rhea" id="RHEA:17989"/>
        <dbReference type="Rhea" id="RHEA-COMP:9863"/>
        <dbReference type="Rhea" id="RHEA-COMP:11604"/>
        <dbReference type="ChEBI" id="CHEBI:15378"/>
        <dbReference type="ChEBI" id="CHEBI:29999"/>
        <dbReference type="ChEBI" id="CHEBI:30616"/>
        <dbReference type="ChEBI" id="CHEBI:83421"/>
        <dbReference type="ChEBI" id="CHEBI:456216"/>
        <dbReference type="EC" id="2.7.11.1"/>
    </reaction>
</comment>
<keyword evidence="6 9" id="KW-0067">ATP-binding</keyword>
<evidence type="ECO:0000313" key="13">
    <source>
        <dbReference type="Proteomes" id="UP000271241"/>
    </source>
</evidence>
<dbReference type="PROSITE" id="PS00108">
    <property type="entry name" value="PROTEIN_KINASE_ST"/>
    <property type="match status" value="1"/>
</dbReference>
<keyword evidence="4 9" id="KW-0547">Nucleotide-binding</keyword>
<dbReference type="Proteomes" id="UP000271241">
    <property type="component" value="Unassembled WGS sequence"/>
</dbReference>
<comment type="similarity">
    <text evidence="10">Belongs to the protein kinase superfamily.</text>
</comment>
<evidence type="ECO:0000256" key="4">
    <source>
        <dbReference type="ARBA" id="ARBA00022741"/>
    </source>
</evidence>
<keyword evidence="3" id="KW-0808">Transferase</keyword>
<evidence type="ECO:0000256" key="2">
    <source>
        <dbReference type="ARBA" id="ARBA00022527"/>
    </source>
</evidence>
<evidence type="ECO:0000256" key="1">
    <source>
        <dbReference type="ARBA" id="ARBA00012513"/>
    </source>
</evidence>
<dbReference type="InterPro" id="IPR017441">
    <property type="entry name" value="Protein_kinase_ATP_BS"/>
</dbReference>
<organism evidence="12 13">
    <name type="scientific">Thamnocephalis sphaerospora</name>
    <dbReference type="NCBI Taxonomy" id="78915"/>
    <lineage>
        <taxon>Eukaryota</taxon>
        <taxon>Fungi</taxon>
        <taxon>Fungi incertae sedis</taxon>
        <taxon>Zoopagomycota</taxon>
        <taxon>Zoopagomycotina</taxon>
        <taxon>Zoopagomycetes</taxon>
        <taxon>Zoopagales</taxon>
        <taxon>Sigmoideomycetaceae</taxon>
        <taxon>Thamnocephalis</taxon>
    </lineage>
</organism>
<dbReference type="Gene3D" id="1.10.510.10">
    <property type="entry name" value="Transferase(Phosphotransferase) domain 1"/>
    <property type="match status" value="1"/>
</dbReference>
<dbReference type="Gene3D" id="3.30.200.20">
    <property type="entry name" value="Phosphorylase Kinase, domain 1"/>
    <property type="match status" value="1"/>
</dbReference>
<keyword evidence="13" id="KW-1185">Reference proteome</keyword>
<dbReference type="GO" id="GO:0000245">
    <property type="term" value="P:spliceosomal complex assembly"/>
    <property type="evidence" value="ECO:0007669"/>
    <property type="project" value="TreeGrafter"/>
</dbReference>
<dbReference type="GO" id="GO:0005737">
    <property type="term" value="C:cytoplasm"/>
    <property type="evidence" value="ECO:0007669"/>
    <property type="project" value="TreeGrafter"/>
</dbReference>
<dbReference type="EMBL" id="KZ992872">
    <property type="protein sequence ID" value="RKP06494.1"/>
    <property type="molecule type" value="Genomic_DNA"/>
</dbReference>
<dbReference type="FunFam" id="3.30.200.20:FF:000076">
    <property type="entry name" value="CMGC/SRPK protein kinase"/>
    <property type="match status" value="1"/>
</dbReference>
<name>A0A4P9XKY4_9FUNG</name>
<dbReference type="GO" id="GO:0005634">
    <property type="term" value="C:nucleus"/>
    <property type="evidence" value="ECO:0007669"/>
    <property type="project" value="TreeGrafter"/>
</dbReference>
<evidence type="ECO:0000256" key="6">
    <source>
        <dbReference type="ARBA" id="ARBA00022840"/>
    </source>
</evidence>
<sequence>MEEEDPEDYCKGGYHPVSVGEKFKDGRYTVLRKLGWGHFSTVWLARDNECNRYVALKVVKSAQHYTETAVDEVKLLCKVVEANPNAEGRAHVVQLLDHFRHQGPNGEHVCMVFEVLGENLLSLIKKYKHRGIPEPVVKQIMRQVLMGLDYLHRECGIIHTDLKPENVLVCVADVDALVDTWLASDAAQTAERSTDTGMSDSGQRLVQSLPLISAAASSRSSTATGGRCGADEAHEHGANGIAKTNSEEMANGEAAMVMTHAMLAGSCDSGVDGLSSALDAPNADDTLRAAQADALNITVKIADLGNACWTDYHFTNDIQTRQYRSPEVILGGKWNQTADMWSAACMTFELLTGDYLFDPQSGPRYTKDEDHIALVIELLGFFPKHLALSGKHSAEIFNRRGELRHIHRLRYWRLPDVLHEKYHIPRREADVLSSFLLPMLDLNHEKRAPARTMLRNPWIVGAMPR</sequence>
<dbReference type="GO" id="GO:0004674">
    <property type="term" value="F:protein serine/threonine kinase activity"/>
    <property type="evidence" value="ECO:0007669"/>
    <property type="project" value="UniProtKB-KW"/>
</dbReference>
<dbReference type="PANTHER" id="PTHR47634:SF9">
    <property type="entry name" value="PROTEIN KINASE DOMAIN-CONTAINING PROTEIN-RELATED"/>
    <property type="match status" value="1"/>
</dbReference>
<dbReference type="STRING" id="78915.A0A4P9XKY4"/>
<dbReference type="InterPro" id="IPR051334">
    <property type="entry name" value="SRPK"/>
</dbReference>
<feature type="binding site" evidence="9">
    <location>
        <position position="57"/>
    </location>
    <ligand>
        <name>ATP</name>
        <dbReference type="ChEBI" id="CHEBI:30616"/>
    </ligand>
</feature>
<proteinExistence type="inferred from homology"/>
<comment type="catalytic activity">
    <reaction evidence="7">
        <text>L-threonyl-[protein] + ATP = O-phospho-L-threonyl-[protein] + ADP + H(+)</text>
        <dbReference type="Rhea" id="RHEA:46608"/>
        <dbReference type="Rhea" id="RHEA-COMP:11060"/>
        <dbReference type="Rhea" id="RHEA-COMP:11605"/>
        <dbReference type="ChEBI" id="CHEBI:15378"/>
        <dbReference type="ChEBI" id="CHEBI:30013"/>
        <dbReference type="ChEBI" id="CHEBI:30616"/>
        <dbReference type="ChEBI" id="CHEBI:61977"/>
        <dbReference type="ChEBI" id="CHEBI:456216"/>
        <dbReference type="EC" id="2.7.11.1"/>
    </reaction>
</comment>
<evidence type="ECO:0000256" key="7">
    <source>
        <dbReference type="ARBA" id="ARBA00047899"/>
    </source>
</evidence>
<dbReference type="InterPro" id="IPR011009">
    <property type="entry name" value="Kinase-like_dom_sf"/>
</dbReference>
<feature type="domain" description="Protein kinase" evidence="11">
    <location>
        <begin position="28"/>
        <end position="459"/>
    </location>
</feature>
<keyword evidence="2 10" id="KW-0723">Serine/threonine-protein kinase</keyword>
<keyword evidence="5 12" id="KW-0418">Kinase</keyword>
<dbReference type="SMART" id="SM00220">
    <property type="entry name" value="S_TKc"/>
    <property type="match status" value="1"/>
</dbReference>
<dbReference type="PROSITE" id="PS00107">
    <property type="entry name" value="PROTEIN_KINASE_ATP"/>
    <property type="match status" value="1"/>
</dbReference>
<gene>
    <name evidence="12" type="ORF">THASP1DRAFT_18421</name>
</gene>
<dbReference type="Pfam" id="PF00069">
    <property type="entry name" value="Pkinase"/>
    <property type="match status" value="2"/>
</dbReference>
<dbReference type="InterPro" id="IPR000719">
    <property type="entry name" value="Prot_kinase_dom"/>
</dbReference>
<evidence type="ECO:0000256" key="8">
    <source>
        <dbReference type="ARBA" id="ARBA00048679"/>
    </source>
</evidence>
<evidence type="ECO:0000256" key="3">
    <source>
        <dbReference type="ARBA" id="ARBA00022679"/>
    </source>
</evidence>
<dbReference type="CDD" id="cd14136">
    <property type="entry name" value="STKc_SRPK"/>
    <property type="match status" value="1"/>
</dbReference>
<dbReference type="SUPFAM" id="SSF56112">
    <property type="entry name" value="Protein kinase-like (PK-like)"/>
    <property type="match status" value="1"/>
</dbReference>
<dbReference type="PANTHER" id="PTHR47634">
    <property type="entry name" value="PROTEIN KINASE DOMAIN-CONTAINING PROTEIN-RELATED"/>
    <property type="match status" value="1"/>
</dbReference>
<accession>A0A4P9XKY4</accession>
<evidence type="ECO:0000256" key="10">
    <source>
        <dbReference type="RuleBase" id="RU000304"/>
    </source>
</evidence>
<evidence type="ECO:0000313" key="12">
    <source>
        <dbReference type="EMBL" id="RKP06494.1"/>
    </source>
</evidence>
<reference evidence="13" key="1">
    <citation type="journal article" date="2018" name="Nat. Microbiol.">
        <title>Leveraging single-cell genomics to expand the fungal tree of life.</title>
        <authorList>
            <person name="Ahrendt S.R."/>
            <person name="Quandt C.A."/>
            <person name="Ciobanu D."/>
            <person name="Clum A."/>
            <person name="Salamov A."/>
            <person name="Andreopoulos B."/>
            <person name="Cheng J.F."/>
            <person name="Woyke T."/>
            <person name="Pelin A."/>
            <person name="Henrissat B."/>
            <person name="Reynolds N.K."/>
            <person name="Benny G.L."/>
            <person name="Smith M.E."/>
            <person name="James T.Y."/>
            <person name="Grigoriev I.V."/>
        </authorList>
    </citation>
    <scope>NUCLEOTIDE SEQUENCE [LARGE SCALE GENOMIC DNA]</scope>
    <source>
        <strain evidence="13">RSA 1356</strain>
    </source>
</reference>